<evidence type="ECO:0000313" key="2">
    <source>
        <dbReference type="EMBL" id="CAI6339001.1"/>
    </source>
</evidence>
<protein>
    <submittedName>
        <fullName evidence="2">Uncharacterized protein</fullName>
    </submittedName>
</protein>
<feature type="region of interest" description="Disordered" evidence="1">
    <location>
        <begin position="313"/>
        <end position="335"/>
    </location>
</feature>
<organism evidence="2 3">
    <name type="scientific">Periconia digitata</name>
    <dbReference type="NCBI Taxonomy" id="1303443"/>
    <lineage>
        <taxon>Eukaryota</taxon>
        <taxon>Fungi</taxon>
        <taxon>Dikarya</taxon>
        <taxon>Ascomycota</taxon>
        <taxon>Pezizomycotina</taxon>
        <taxon>Dothideomycetes</taxon>
        <taxon>Pleosporomycetidae</taxon>
        <taxon>Pleosporales</taxon>
        <taxon>Massarineae</taxon>
        <taxon>Periconiaceae</taxon>
        <taxon>Periconia</taxon>
    </lineage>
</organism>
<keyword evidence="3" id="KW-1185">Reference proteome</keyword>
<dbReference type="Proteomes" id="UP001152607">
    <property type="component" value="Unassembled WGS sequence"/>
</dbReference>
<evidence type="ECO:0000256" key="1">
    <source>
        <dbReference type="SAM" id="MobiDB-lite"/>
    </source>
</evidence>
<comment type="caution">
    <text evidence="2">The sequence shown here is derived from an EMBL/GenBank/DDBJ whole genome shotgun (WGS) entry which is preliminary data.</text>
</comment>
<dbReference type="EMBL" id="CAOQHR010000008">
    <property type="protein sequence ID" value="CAI6339001.1"/>
    <property type="molecule type" value="Genomic_DNA"/>
</dbReference>
<reference evidence="2" key="1">
    <citation type="submission" date="2023-01" db="EMBL/GenBank/DDBJ databases">
        <authorList>
            <person name="Van Ghelder C."/>
            <person name="Rancurel C."/>
        </authorList>
    </citation>
    <scope>NUCLEOTIDE SEQUENCE</scope>
    <source>
        <strain evidence="2">CNCM I-4278</strain>
    </source>
</reference>
<accession>A0A9W4UMP7</accession>
<proteinExistence type="predicted"/>
<dbReference type="AlphaFoldDB" id="A0A9W4UMP7"/>
<name>A0A9W4UMP7_9PLEO</name>
<dbReference type="OrthoDB" id="3796016at2759"/>
<evidence type="ECO:0000313" key="3">
    <source>
        <dbReference type="Proteomes" id="UP001152607"/>
    </source>
</evidence>
<gene>
    <name evidence="2" type="ORF">PDIGIT_LOCUS12138</name>
</gene>
<sequence length="619" mass="69706">MLVNPCLCTPVLTLACGNKLELEHGALQFLCCLARTTPPPEPTHNGPSATPTDLNALESICKALNSKGVQSVIWNPIPFAKTIAKPKLPGSHIDAESVKRQKEAWRVDEANRWTQLLQQGKWIIRSPPAKDEDLSDAHGLLGPWKHGDATPSKDEAKAIGKKIWSCPFLLQKFDVVVHDPKRFEPEVQMIYEVLAMLGGLTDGTTLRIVIGERCWPWVAFAPPMDGLSAAYTSNVLSPLSSPLFSPRVRGVDSGWSEEKVANLLKMWLVLEKEIMSAGAVDMLRTHWPLSHLLTHSAVEALRDARKTLMKNVADRTRPDGGKRRAREERKGDKLRRRSEWDKAYNEWQQDLQWQDEDDQELEEMLVLQRRGWWDKLEKLGAGNIVNQIHKQEVKGQKVAISFQLGDQVPQSLDNESETASTILTPQSVDQFTLGEPSQHASGGDKEEEQQHAYNDVEPFPHVTAISFPIPVRTLSSPQLLTYLFFLQHIILFATENPSEYVAPSVSFLGDRVTIPHQPLATGLHRAALFVGLKEAMATELVNLVENSERRGGVDKVAREERRYERGRRGGFEGISALVDRRRDMGRAGMRSWVRWYEDAGGFHVPRRRSLLRLLEASER</sequence>
<feature type="region of interest" description="Disordered" evidence="1">
    <location>
        <begin position="424"/>
        <end position="450"/>
    </location>
</feature>